<name>A0A1Y1YW00_9PLEO</name>
<organism evidence="1 2">
    <name type="scientific">Clohesyomyces aquaticus</name>
    <dbReference type="NCBI Taxonomy" id="1231657"/>
    <lineage>
        <taxon>Eukaryota</taxon>
        <taxon>Fungi</taxon>
        <taxon>Dikarya</taxon>
        <taxon>Ascomycota</taxon>
        <taxon>Pezizomycotina</taxon>
        <taxon>Dothideomycetes</taxon>
        <taxon>Pleosporomycetidae</taxon>
        <taxon>Pleosporales</taxon>
        <taxon>Lindgomycetaceae</taxon>
        <taxon>Clohesyomyces</taxon>
    </lineage>
</organism>
<evidence type="ECO:0000313" key="2">
    <source>
        <dbReference type="Proteomes" id="UP000193144"/>
    </source>
</evidence>
<dbReference type="AlphaFoldDB" id="A0A1Y1YW00"/>
<keyword evidence="2" id="KW-1185">Reference proteome</keyword>
<accession>A0A1Y1YW00</accession>
<sequence length="186" mass="21252">MAYVHMATFPTWGLHRQGSTLRMIQSVHSQADIDHERCRRLLCREATHNTYECLAPNRTLVYIEFIGLRAHRGAFDGQSEVKPRLSLDSGQSFSADIMALRHGHTWKELQRSLAIGSANHRLGELTRFGRVRFHHPKTLLAPTALTFPGSCSSARRGYDQQAQARVLRGLRQRKQLAQRRVGENFH</sequence>
<protein>
    <submittedName>
        <fullName evidence="1">Uncharacterized protein</fullName>
    </submittedName>
</protein>
<dbReference type="EMBL" id="MCFA01000164">
    <property type="protein sequence ID" value="ORY01897.1"/>
    <property type="molecule type" value="Genomic_DNA"/>
</dbReference>
<dbReference type="Proteomes" id="UP000193144">
    <property type="component" value="Unassembled WGS sequence"/>
</dbReference>
<comment type="caution">
    <text evidence="1">The sequence shown here is derived from an EMBL/GenBank/DDBJ whole genome shotgun (WGS) entry which is preliminary data.</text>
</comment>
<proteinExistence type="predicted"/>
<evidence type="ECO:0000313" key="1">
    <source>
        <dbReference type="EMBL" id="ORY01897.1"/>
    </source>
</evidence>
<gene>
    <name evidence="1" type="ORF">BCR34DRAFT_592081</name>
</gene>
<reference evidence="1 2" key="1">
    <citation type="submission" date="2016-07" db="EMBL/GenBank/DDBJ databases">
        <title>Pervasive Adenine N6-methylation of Active Genes in Fungi.</title>
        <authorList>
            <consortium name="DOE Joint Genome Institute"/>
            <person name="Mondo S.J."/>
            <person name="Dannebaum R.O."/>
            <person name="Kuo R.C."/>
            <person name="Labutti K."/>
            <person name="Haridas S."/>
            <person name="Kuo A."/>
            <person name="Salamov A."/>
            <person name="Ahrendt S.R."/>
            <person name="Lipzen A."/>
            <person name="Sullivan W."/>
            <person name="Andreopoulos W.B."/>
            <person name="Clum A."/>
            <person name="Lindquist E."/>
            <person name="Daum C."/>
            <person name="Ramamoorthy G.K."/>
            <person name="Gryganskyi A."/>
            <person name="Culley D."/>
            <person name="Magnuson J.K."/>
            <person name="James T.Y."/>
            <person name="O'Malley M.A."/>
            <person name="Stajich J.E."/>
            <person name="Spatafora J.W."/>
            <person name="Visel A."/>
            <person name="Grigoriev I.V."/>
        </authorList>
    </citation>
    <scope>NUCLEOTIDE SEQUENCE [LARGE SCALE GENOMIC DNA]</scope>
    <source>
        <strain evidence="1 2">CBS 115471</strain>
    </source>
</reference>